<dbReference type="InterPro" id="IPR032284">
    <property type="entry name" value="RecQ_Zn-bd"/>
</dbReference>
<evidence type="ECO:0000256" key="7">
    <source>
        <dbReference type="ARBA" id="ARBA00022840"/>
    </source>
</evidence>
<evidence type="ECO:0000256" key="5">
    <source>
        <dbReference type="ARBA" id="ARBA00022801"/>
    </source>
</evidence>
<dbReference type="InterPro" id="IPR002121">
    <property type="entry name" value="HRDC_dom"/>
</dbReference>
<keyword evidence="4 11" id="KW-0547">Nucleotide-binding</keyword>
<dbReference type="OrthoDB" id="10261556at2759"/>
<dbReference type="Gene3D" id="1.10.10.10">
    <property type="entry name" value="Winged helix-like DNA-binding domain superfamily/Winged helix DNA-binding domain"/>
    <property type="match status" value="1"/>
</dbReference>
<dbReference type="InterPro" id="IPR036388">
    <property type="entry name" value="WH-like_DNA-bd_sf"/>
</dbReference>
<dbReference type="Pfam" id="PF00271">
    <property type="entry name" value="Helicase_C"/>
    <property type="match status" value="1"/>
</dbReference>
<dbReference type="EC" id="5.6.2.4" evidence="11"/>
<dbReference type="FunFam" id="3.40.50.300:FF:001544">
    <property type="entry name" value="ATP-dependent DNA helicase"/>
    <property type="match status" value="1"/>
</dbReference>
<dbReference type="SMART" id="SM00490">
    <property type="entry name" value="HELICc"/>
    <property type="match status" value="1"/>
</dbReference>
<dbReference type="InterPro" id="IPR011545">
    <property type="entry name" value="DEAD/DEAH_box_helicase_dom"/>
</dbReference>
<gene>
    <name evidence="17" type="ORF">C2E20_8698</name>
</gene>
<dbReference type="CDD" id="cd18794">
    <property type="entry name" value="SF2_C_RecQ"/>
    <property type="match status" value="1"/>
</dbReference>
<dbReference type="GO" id="GO:0005694">
    <property type="term" value="C:chromosome"/>
    <property type="evidence" value="ECO:0007669"/>
    <property type="project" value="TreeGrafter"/>
</dbReference>
<keyword evidence="3" id="KW-0479">Metal-binding</keyword>
<feature type="domain" description="Helicase C-terminal" evidence="16">
    <location>
        <begin position="306"/>
        <end position="451"/>
    </location>
</feature>
<dbReference type="SUPFAM" id="SSF52540">
    <property type="entry name" value="P-loop containing nucleoside triphosphate hydrolases"/>
    <property type="match status" value="1"/>
</dbReference>
<evidence type="ECO:0000256" key="3">
    <source>
        <dbReference type="ARBA" id="ARBA00022723"/>
    </source>
</evidence>
<dbReference type="Pfam" id="PF16124">
    <property type="entry name" value="RecQ_Zn_bind"/>
    <property type="match status" value="1"/>
</dbReference>
<dbReference type="InterPro" id="IPR001650">
    <property type="entry name" value="Helicase_C-like"/>
</dbReference>
<feature type="compositionally biased region" description="Gly residues" evidence="13">
    <location>
        <begin position="671"/>
        <end position="681"/>
    </location>
</feature>
<dbReference type="Gene3D" id="1.10.150.80">
    <property type="entry name" value="HRDC domain"/>
    <property type="match status" value="1"/>
</dbReference>
<dbReference type="FunFam" id="3.40.50.300:FF:001456">
    <property type="entry name" value="ATP-dependent DNA helicase"/>
    <property type="match status" value="1"/>
</dbReference>
<dbReference type="Gene3D" id="3.40.50.300">
    <property type="entry name" value="P-loop containing nucleotide triphosphate hydrolases"/>
    <property type="match status" value="2"/>
</dbReference>
<dbReference type="PROSITE" id="PS51194">
    <property type="entry name" value="HELICASE_CTER"/>
    <property type="match status" value="1"/>
</dbReference>
<dbReference type="GO" id="GO:0046872">
    <property type="term" value="F:metal ion binding"/>
    <property type="evidence" value="ECO:0007669"/>
    <property type="project" value="UniProtKB-KW"/>
</dbReference>
<keyword evidence="12" id="KW-0175">Coiled coil</keyword>
<keyword evidence="6 11" id="KW-0347">Helicase</keyword>
<keyword evidence="5 11" id="KW-0378">Hydrolase</keyword>
<feature type="region of interest" description="Disordered" evidence="13">
    <location>
        <begin position="651"/>
        <end position="685"/>
    </location>
</feature>
<dbReference type="PANTHER" id="PTHR13710:SF105">
    <property type="entry name" value="ATP-DEPENDENT DNA HELICASE Q1"/>
    <property type="match status" value="1"/>
</dbReference>
<dbReference type="GO" id="GO:0006260">
    <property type="term" value="P:DNA replication"/>
    <property type="evidence" value="ECO:0007669"/>
    <property type="project" value="InterPro"/>
</dbReference>
<feature type="compositionally biased region" description="Low complexity" evidence="13">
    <location>
        <begin position="762"/>
        <end position="856"/>
    </location>
</feature>
<dbReference type="EMBL" id="LHPF02000051">
    <property type="protein sequence ID" value="PSC67654.1"/>
    <property type="molecule type" value="Genomic_DNA"/>
</dbReference>
<dbReference type="GO" id="GO:0009378">
    <property type="term" value="F:four-way junction helicase activity"/>
    <property type="evidence" value="ECO:0007669"/>
    <property type="project" value="TreeGrafter"/>
</dbReference>
<dbReference type="Pfam" id="PF00570">
    <property type="entry name" value="HRDC"/>
    <property type="match status" value="1"/>
</dbReference>
<dbReference type="NCBIfam" id="TIGR00614">
    <property type="entry name" value="recQ_fam"/>
    <property type="match status" value="1"/>
</dbReference>
<dbReference type="PROSITE" id="PS51192">
    <property type="entry name" value="HELICASE_ATP_BIND_1"/>
    <property type="match status" value="1"/>
</dbReference>
<accession>A0A2P6V0S5</accession>
<evidence type="ECO:0000259" key="14">
    <source>
        <dbReference type="PROSITE" id="PS50967"/>
    </source>
</evidence>
<dbReference type="GO" id="GO:0005737">
    <property type="term" value="C:cytoplasm"/>
    <property type="evidence" value="ECO:0007669"/>
    <property type="project" value="TreeGrafter"/>
</dbReference>
<dbReference type="InterPro" id="IPR004589">
    <property type="entry name" value="DNA_helicase_ATP-dep_RecQ"/>
</dbReference>
<dbReference type="PROSITE" id="PS50967">
    <property type="entry name" value="HRDC"/>
    <property type="match status" value="1"/>
</dbReference>
<dbReference type="GO" id="GO:0016592">
    <property type="term" value="C:mediator complex"/>
    <property type="evidence" value="ECO:0007669"/>
    <property type="project" value="TreeGrafter"/>
</dbReference>
<evidence type="ECO:0000259" key="15">
    <source>
        <dbReference type="PROSITE" id="PS51192"/>
    </source>
</evidence>
<organism evidence="17 18">
    <name type="scientific">Micractinium conductrix</name>
    <dbReference type="NCBI Taxonomy" id="554055"/>
    <lineage>
        <taxon>Eukaryota</taxon>
        <taxon>Viridiplantae</taxon>
        <taxon>Chlorophyta</taxon>
        <taxon>core chlorophytes</taxon>
        <taxon>Trebouxiophyceae</taxon>
        <taxon>Chlorellales</taxon>
        <taxon>Chlorellaceae</taxon>
        <taxon>Chlorella clade</taxon>
        <taxon>Micractinium</taxon>
    </lineage>
</organism>
<dbReference type="Pfam" id="PF00270">
    <property type="entry name" value="DEAD"/>
    <property type="match status" value="1"/>
</dbReference>
<keyword evidence="18" id="KW-1185">Reference proteome</keyword>
<reference evidence="17 18" key="1">
    <citation type="journal article" date="2018" name="Plant J.">
        <title>Genome sequences of Chlorella sorokiniana UTEX 1602 and Micractinium conductrix SAG 241.80: implications to maltose excretion by a green alga.</title>
        <authorList>
            <person name="Arriola M.B."/>
            <person name="Velmurugan N."/>
            <person name="Zhang Y."/>
            <person name="Plunkett M.H."/>
            <person name="Hondzo H."/>
            <person name="Barney B.M."/>
        </authorList>
    </citation>
    <scope>NUCLEOTIDE SEQUENCE [LARGE SCALE GENOMIC DNA]</scope>
    <source>
        <strain evidence="17 18">SAG 241.80</strain>
    </source>
</reference>
<dbReference type="AlphaFoldDB" id="A0A2P6V0S5"/>
<dbReference type="InterPro" id="IPR018982">
    <property type="entry name" value="RQC_domain"/>
</dbReference>
<evidence type="ECO:0000259" key="16">
    <source>
        <dbReference type="PROSITE" id="PS51194"/>
    </source>
</evidence>
<keyword evidence="7 11" id="KW-0067">ATP-binding</keyword>
<keyword evidence="8" id="KW-0238">DNA-binding</keyword>
<evidence type="ECO:0000256" key="2">
    <source>
        <dbReference type="ARBA" id="ARBA00005446"/>
    </source>
</evidence>
<dbReference type="InterPro" id="IPR044876">
    <property type="entry name" value="HRDC_dom_sf"/>
</dbReference>
<feature type="region of interest" description="Disordered" evidence="13">
    <location>
        <begin position="762"/>
        <end position="880"/>
    </location>
</feature>
<evidence type="ECO:0000256" key="10">
    <source>
        <dbReference type="ARBA" id="ARBA00034617"/>
    </source>
</evidence>
<feature type="domain" description="Helicase ATP-binding" evidence="15">
    <location>
        <begin position="102"/>
        <end position="278"/>
    </location>
</feature>
<keyword evidence="11" id="KW-0539">Nucleus</keyword>
<proteinExistence type="inferred from homology"/>
<comment type="cofactor">
    <cofactor evidence="1">
        <name>Mg(2+)</name>
        <dbReference type="ChEBI" id="CHEBI:18420"/>
    </cofactor>
</comment>
<evidence type="ECO:0000256" key="6">
    <source>
        <dbReference type="ARBA" id="ARBA00022806"/>
    </source>
</evidence>
<comment type="catalytic activity">
    <reaction evidence="10 11">
        <text>Couples ATP hydrolysis with the unwinding of duplex DNA by translocating in the 3'-5' direction.</text>
        <dbReference type="EC" id="5.6.2.4"/>
    </reaction>
</comment>
<evidence type="ECO:0000256" key="8">
    <source>
        <dbReference type="ARBA" id="ARBA00023125"/>
    </source>
</evidence>
<evidence type="ECO:0000313" key="18">
    <source>
        <dbReference type="Proteomes" id="UP000239649"/>
    </source>
</evidence>
<evidence type="ECO:0000256" key="11">
    <source>
        <dbReference type="RuleBase" id="RU364117"/>
    </source>
</evidence>
<dbReference type="SMART" id="SM00956">
    <property type="entry name" value="RQC"/>
    <property type="match status" value="1"/>
</dbReference>
<dbReference type="STRING" id="554055.A0A2P6V0S5"/>
<dbReference type="Proteomes" id="UP000239649">
    <property type="component" value="Unassembled WGS sequence"/>
</dbReference>
<dbReference type="GO" id="GO:0005524">
    <property type="term" value="F:ATP binding"/>
    <property type="evidence" value="ECO:0007669"/>
    <property type="project" value="UniProtKB-KW"/>
</dbReference>
<dbReference type="InterPro" id="IPR014001">
    <property type="entry name" value="Helicase_ATP-bd"/>
</dbReference>
<keyword evidence="9" id="KW-0413">Isomerase</keyword>
<dbReference type="GO" id="GO:0043138">
    <property type="term" value="F:3'-5' DNA helicase activity"/>
    <property type="evidence" value="ECO:0007669"/>
    <property type="project" value="UniProtKB-EC"/>
</dbReference>
<dbReference type="InterPro" id="IPR010997">
    <property type="entry name" value="HRDC-like_sf"/>
</dbReference>
<feature type="domain" description="HRDC" evidence="14">
    <location>
        <begin position="687"/>
        <end position="765"/>
    </location>
</feature>
<comment type="catalytic activity">
    <reaction evidence="11">
        <text>ATP + H2O = ADP + phosphate + H(+)</text>
        <dbReference type="Rhea" id="RHEA:13065"/>
        <dbReference type="ChEBI" id="CHEBI:15377"/>
        <dbReference type="ChEBI" id="CHEBI:15378"/>
        <dbReference type="ChEBI" id="CHEBI:30616"/>
        <dbReference type="ChEBI" id="CHEBI:43474"/>
        <dbReference type="ChEBI" id="CHEBI:456216"/>
    </reaction>
</comment>
<evidence type="ECO:0000256" key="4">
    <source>
        <dbReference type="ARBA" id="ARBA00022741"/>
    </source>
</evidence>
<dbReference type="GO" id="GO:0003677">
    <property type="term" value="F:DNA binding"/>
    <property type="evidence" value="ECO:0007669"/>
    <property type="project" value="UniProtKB-KW"/>
</dbReference>
<name>A0A2P6V0S5_9CHLO</name>
<dbReference type="SUPFAM" id="SSF47819">
    <property type="entry name" value="HRDC-like"/>
    <property type="match status" value="1"/>
</dbReference>
<dbReference type="PANTHER" id="PTHR13710">
    <property type="entry name" value="DNA HELICASE RECQ FAMILY MEMBER"/>
    <property type="match status" value="1"/>
</dbReference>
<evidence type="ECO:0000256" key="9">
    <source>
        <dbReference type="ARBA" id="ARBA00023235"/>
    </source>
</evidence>
<dbReference type="GO" id="GO:0016887">
    <property type="term" value="F:ATP hydrolysis activity"/>
    <property type="evidence" value="ECO:0007669"/>
    <property type="project" value="RHEA"/>
</dbReference>
<feature type="compositionally biased region" description="Low complexity" evidence="13">
    <location>
        <begin position="661"/>
        <end position="670"/>
    </location>
</feature>
<comment type="caution">
    <text evidence="17">The sequence shown here is derived from an EMBL/GenBank/DDBJ whole genome shotgun (WGS) entry which is preliminary data.</text>
</comment>
<sequence>MAKSLGEPLDGWDVEDDPGDAAQQLAAVEREMRQLESQIEALLARQGVLQAERERLARVASAEARAPRADWQGSFEWDARVAQLLRSVFGLAAFRPLQREVINATLQGRDVLCLMPSGGGKSLCYQLPALLGGNGLTLVVSPLLSLIQDQVLGLEALGVHAAALTSLTDKDAAASISKQVEDPSSGLRLLYVTPEKVVNSKRFFAKLEKVYKQGRLERVAIDEAHCCSSWGNDFRPDYKKLGILKQQFPETPIIALTATATQAVCEDLRSILRIDGAEFFRSPVNRPNLYYEVVPKPAGAADLVADVAAWITANYPGGDSGIVYVLTRKDAEGLAEELRGAGLSCAAYHADLDPGHRESVHQQWSAGDLQVIVATIAFGMGINNPHVRFVIHHTISKSVENYYQESGRAGRDGLPAHCRLYWRFGDYMRQASVVVMDTNWEPHLRGMAQYAAAHTCRRALLACHFGEAPPPCHAMCDCCRAADAAAEAAVDAAGGKAGAAAAAAAAAAGAAGAGAAGAAAAAGGEATVPLKDVTEAAKGVVQTLEAWPGSEKRATLIQLVDKWRGSKDASVARAAKALSRDECEAVVQQLTVEGHLRLTFGFTAYATNAYLESSPLAGSLLRGNRQLLIAAASARGSGGAAAAAAAAVKPEPGAVEDMRQQRQQQLAQRGQAGGEPGGPGAAGQWAAEQRAAACAMLEAARAQLAREHGTIAAAVLTDHQIRQLAAQQPRTQQQLAGLLGPDKAEVYGAALLAALQCGGAGGSTAAAAAAGQGMDAPRRQQQQQQQQQQHQQAPAKGKAAAGKQQAGKKPQPGKPAQQQQQQQQQHQQQQPPKQQQGPKPQQQRHQQQQPSKQQQPEVIVLGSDSDDDFVVRPPKRGKPA</sequence>
<feature type="coiled-coil region" evidence="12">
    <location>
        <begin position="25"/>
        <end position="52"/>
    </location>
</feature>
<dbReference type="GO" id="GO:0000724">
    <property type="term" value="P:double-strand break repair via homologous recombination"/>
    <property type="evidence" value="ECO:0007669"/>
    <property type="project" value="TreeGrafter"/>
</dbReference>
<evidence type="ECO:0000256" key="13">
    <source>
        <dbReference type="SAM" id="MobiDB-lite"/>
    </source>
</evidence>
<evidence type="ECO:0000313" key="17">
    <source>
        <dbReference type="EMBL" id="PSC67654.1"/>
    </source>
</evidence>
<dbReference type="InterPro" id="IPR027417">
    <property type="entry name" value="P-loop_NTPase"/>
</dbReference>
<dbReference type="SMART" id="SM00487">
    <property type="entry name" value="DEXDc"/>
    <property type="match status" value="1"/>
</dbReference>
<comment type="similarity">
    <text evidence="2 11">Belongs to the helicase family. RecQ subfamily.</text>
</comment>
<protein>
    <recommendedName>
        <fullName evidence="11">ATP-dependent DNA helicase</fullName>
        <ecNumber evidence="11">5.6.2.4</ecNumber>
    </recommendedName>
</protein>
<comment type="subcellular location">
    <subcellularLocation>
        <location evidence="11">Nucleus</location>
    </subcellularLocation>
</comment>
<evidence type="ECO:0000256" key="1">
    <source>
        <dbReference type="ARBA" id="ARBA00001946"/>
    </source>
</evidence>
<evidence type="ECO:0000256" key="12">
    <source>
        <dbReference type="SAM" id="Coils"/>
    </source>
</evidence>